<evidence type="ECO:0000313" key="2">
    <source>
        <dbReference type="EMBL" id="URJ52208.1"/>
    </source>
</evidence>
<evidence type="ECO:0000313" key="3">
    <source>
        <dbReference type="Proteomes" id="UP001055784"/>
    </source>
</evidence>
<proteinExistence type="predicted"/>
<name>A0AAE9ICF6_PAEPO</name>
<sequence length="338" mass="37331">MKKWSSVTVTAAAISILLGSAPMALAQQPAADKVQTAQTTVKLDQTVTKRLTDVLNKLAGKQTIEFTSVETAFDSRIINGTLRGTANADFIQNYDSKKGIVQSTSIIYDSADMNKVMDHNLRSKVASFLKSFDTDKVFKTEAIWRVYSPVDEVGLQNYWVLWGNDQSIYIDLDHGNQITASFMYSLKDFKAALTNKANRSLKTLGMATIKPFEYVLRQQEGKDTVWNFRDDGGSNNVLIGVKTGKVWAVKSEYGMDWDGDKGFAKAFAKPRLSKTQALAAAKSKVQSLFGINLKGYTVKMKDNEYTFSQKGGVTVVGKINKKGAFYSLEAMPANGVRN</sequence>
<gene>
    <name evidence="2" type="ORF">MF626_001709</name>
</gene>
<dbReference type="RefSeq" id="WP_250261539.1">
    <property type="nucleotide sequence ID" value="NZ_CP097770.1"/>
</dbReference>
<keyword evidence="1" id="KW-0732">Signal</keyword>
<protein>
    <recommendedName>
        <fullName evidence="4">PepSY domain-containing protein</fullName>
    </recommendedName>
</protein>
<organism evidence="2 3">
    <name type="scientific">Paenibacillus polymyxa</name>
    <name type="common">Bacillus polymyxa</name>
    <dbReference type="NCBI Taxonomy" id="1406"/>
    <lineage>
        <taxon>Bacteria</taxon>
        <taxon>Bacillati</taxon>
        <taxon>Bacillota</taxon>
        <taxon>Bacilli</taxon>
        <taxon>Bacillales</taxon>
        <taxon>Paenibacillaceae</taxon>
        <taxon>Paenibacillus</taxon>
    </lineage>
</organism>
<dbReference type="Proteomes" id="UP001055784">
    <property type="component" value="Chromosome"/>
</dbReference>
<evidence type="ECO:0000256" key="1">
    <source>
        <dbReference type="SAM" id="SignalP"/>
    </source>
</evidence>
<reference evidence="2" key="1">
    <citation type="submission" date="2022-11" db="EMBL/GenBank/DDBJ databases">
        <authorList>
            <person name="Vasilchenko N.G."/>
            <person name="Prazdnova E.V."/>
            <person name="Gorovtsov A.V."/>
            <person name="Chistyakov V.A."/>
            <person name="Pak M.L."/>
        </authorList>
    </citation>
    <scope>NUCLEOTIDE SEQUENCE</scope>
    <source>
        <strain evidence="2">R 4.5</strain>
    </source>
</reference>
<accession>A0AAE9ICF6</accession>
<dbReference type="EMBL" id="CP097770">
    <property type="protein sequence ID" value="URJ52208.1"/>
    <property type="molecule type" value="Genomic_DNA"/>
</dbReference>
<feature type="signal peptide" evidence="1">
    <location>
        <begin position="1"/>
        <end position="26"/>
    </location>
</feature>
<feature type="chain" id="PRO_5042191314" description="PepSY domain-containing protein" evidence="1">
    <location>
        <begin position="27"/>
        <end position="338"/>
    </location>
</feature>
<evidence type="ECO:0008006" key="4">
    <source>
        <dbReference type="Google" id="ProtNLM"/>
    </source>
</evidence>
<dbReference type="AlphaFoldDB" id="A0AAE9ICF6"/>